<evidence type="ECO:0000313" key="5">
    <source>
        <dbReference type="EMBL" id="GGM08145.1"/>
    </source>
</evidence>
<dbReference type="InterPro" id="IPR013751">
    <property type="entry name" value="ACP_syn_III_N"/>
</dbReference>
<dbReference type="AlphaFoldDB" id="A0A8H9GDI3"/>
<dbReference type="GO" id="GO:0006633">
    <property type="term" value="P:fatty acid biosynthetic process"/>
    <property type="evidence" value="ECO:0007669"/>
    <property type="project" value="InterPro"/>
</dbReference>
<name>A0A8H9GDI3_9MICO</name>
<dbReference type="CDD" id="cd00830">
    <property type="entry name" value="KAS_III"/>
    <property type="match status" value="1"/>
</dbReference>
<dbReference type="RefSeq" id="WP_171104476.1">
    <property type="nucleotide sequence ID" value="NZ_BMPT01000001.1"/>
</dbReference>
<sequence>MVTSPVLTHPAGAAGSRIVGLGHHQPAKTLTNEDIARLVETNDEWIRSRTGIVTRHVAADDVTVADMATAAAEHALADAGVAADTVDLVVVATTTAEDRSPNTAGRVAYALRTGVQPGASTPEGEEAPDLRGLVGPAALDVNTACSGFAHAVGLADQAIRAGSARTAVVIGAEKLTAYTDWTDRSTCILTADGAGAAVLQAADTPGVGPVTWGTEPELTPAVRIEVPEVKFQQDGRAVFKWAITRAADRARDIVDRSGLSLDDIEVLVAHQANLRIIEPLAKALGLEGKVVVTDITESGNTSAASIPLGLSKWWHAGKIPAGVPALLFGFGGGFAWAGQVALTPER</sequence>
<dbReference type="Pfam" id="PF08545">
    <property type="entry name" value="ACP_syn_III"/>
    <property type="match status" value="1"/>
</dbReference>
<keyword evidence="1" id="KW-0808">Transferase</keyword>
<dbReference type="SUPFAM" id="SSF53901">
    <property type="entry name" value="Thiolase-like"/>
    <property type="match status" value="1"/>
</dbReference>
<feature type="domain" description="Beta-ketoacyl-[acyl-carrier-protein] synthase III N-terminal" evidence="4">
    <location>
        <begin position="139"/>
        <end position="215"/>
    </location>
</feature>
<gene>
    <name evidence="5" type="ORF">GCM10010102_00080</name>
</gene>
<evidence type="ECO:0000256" key="2">
    <source>
        <dbReference type="ARBA" id="ARBA00023315"/>
    </source>
</evidence>
<proteinExistence type="predicted"/>
<protein>
    <submittedName>
        <fullName evidence="5">Beta-ketoacyl-[acyl-carrier-protein] synthase III</fullName>
    </submittedName>
</protein>
<feature type="domain" description="Beta-ketoacyl-[acyl-carrier-protein] synthase III C-terminal" evidence="3">
    <location>
        <begin position="255"/>
        <end position="340"/>
    </location>
</feature>
<dbReference type="GO" id="GO:0044550">
    <property type="term" value="P:secondary metabolite biosynthetic process"/>
    <property type="evidence" value="ECO:0007669"/>
    <property type="project" value="TreeGrafter"/>
</dbReference>
<accession>A0A8H9GDI3</accession>
<evidence type="ECO:0000259" key="4">
    <source>
        <dbReference type="Pfam" id="PF08545"/>
    </source>
</evidence>
<keyword evidence="2" id="KW-0012">Acyltransferase</keyword>
<dbReference type="PANTHER" id="PTHR34069">
    <property type="entry name" value="3-OXOACYL-[ACYL-CARRIER-PROTEIN] SYNTHASE 3"/>
    <property type="match status" value="1"/>
</dbReference>
<evidence type="ECO:0000259" key="3">
    <source>
        <dbReference type="Pfam" id="PF08541"/>
    </source>
</evidence>
<dbReference type="InterPro" id="IPR016039">
    <property type="entry name" value="Thiolase-like"/>
</dbReference>
<comment type="caution">
    <text evidence="5">The sequence shown here is derived from an EMBL/GenBank/DDBJ whole genome shotgun (WGS) entry which is preliminary data.</text>
</comment>
<evidence type="ECO:0000313" key="6">
    <source>
        <dbReference type="Proteomes" id="UP000655589"/>
    </source>
</evidence>
<dbReference type="EMBL" id="BMPT01000001">
    <property type="protein sequence ID" value="GGM08145.1"/>
    <property type="molecule type" value="Genomic_DNA"/>
</dbReference>
<dbReference type="GO" id="GO:0004315">
    <property type="term" value="F:3-oxoacyl-[acyl-carrier-protein] synthase activity"/>
    <property type="evidence" value="ECO:0007669"/>
    <property type="project" value="InterPro"/>
</dbReference>
<reference evidence="5" key="1">
    <citation type="journal article" date="2014" name="Int. J. Syst. Evol. Microbiol.">
        <title>Complete genome sequence of Corynebacterium casei LMG S-19264T (=DSM 44701T), isolated from a smear-ripened cheese.</title>
        <authorList>
            <consortium name="US DOE Joint Genome Institute (JGI-PGF)"/>
            <person name="Walter F."/>
            <person name="Albersmeier A."/>
            <person name="Kalinowski J."/>
            <person name="Ruckert C."/>
        </authorList>
    </citation>
    <scope>NUCLEOTIDE SEQUENCE</scope>
    <source>
        <strain evidence="5">JCM 3051</strain>
    </source>
</reference>
<evidence type="ECO:0000256" key="1">
    <source>
        <dbReference type="ARBA" id="ARBA00022679"/>
    </source>
</evidence>
<organism evidence="5 6">
    <name type="scientific">Promicromonospora citrea</name>
    <dbReference type="NCBI Taxonomy" id="43677"/>
    <lineage>
        <taxon>Bacteria</taxon>
        <taxon>Bacillati</taxon>
        <taxon>Actinomycetota</taxon>
        <taxon>Actinomycetes</taxon>
        <taxon>Micrococcales</taxon>
        <taxon>Promicromonosporaceae</taxon>
        <taxon>Promicromonospora</taxon>
    </lineage>
</organism>
<dbReference type="Proteomes" id="UP000655589">
    <property type="component" value="Unassembled WGS sequence"/>
</dbReference>
<dbReference type="Pfam" id="PF08541">
    <property type="entry name" value="ACP_syn_III_C"/>
    <property type="match status" value="1"/>
</dbReference>
<reference evidence="5" key="2">
    <citation type="submission" date="2020-09" db="EMBL/GenBank/DDBJ databases">
        <authorList>
            <person name="Sun Q."/>
            <person name="Ohkuma M."/>
        </authorList>
    </citation>
    <scope>NUCLEOTIDE SEQUENCE</scope>
    <source>
        <strain evidence="5">JCM 3051</strain>
    </source>
</reference>
<keyword evidence="6" id="KW-1185">Reference proteome</keyword>
<dbReference type="InterPro" id="IPR013747">
    <property type="entry name" value="ACP_syn_III_C"/>
</dbReference>
<dbReference type="Gene3D" id="3.40.47.10">
    <property type="match status" value="1"/>
</dbReference>
<dbReference type="PANTHER" id="PTHR34069:SF2">
    <property type="entry name" value="BETA-KETOACYL-[ACYL-CARRIER-PROTEIN] SYNTHASE III"/>
    <property type="match status" value="1"/>
</dbReference>